<dbReference type="PROSITE" id="PS51257">
    <property type="entry name" value="PROKAR_LIPOPROTEIN"/>
    <property type="match status" value="1"/>
</dbReference>
<comment type="caution">
    <text evidence="2">The sequence shown here is derived from an EMBL/GenBank/DDBJ whole genome shotgun (WGS) entry which is preliminary data.</text>
</comment>
<dbReference type="AlphaFoldDB" id="A0A6I4TR43"/>
<feature type="signal peptide" evidence="1">
    <location>
        <begin position="1"/>
        <end position="17"/>
    </location>
</feature>
<feature type="chain" id="PRO_5026197919" description="Lipoprotein" evidence="1">
    <location>
        <begin position="18"/>
        <end position="167"/>
    </location>
</feature>
<gene>
    <name evidence="2" type="ORF">GRI97_05280</name>
</gene>
<proteinExistence type="predicted"/>
<dbReference type="EMBL" id="WTYJ01000001">
    <property type="protein sequence ID" value="MXO98396.1"/>
    <property type="molecule type" value="Genomic_DNA"/>
</dbReference>
<dbReference type="OrthoDB" id="7594608at2"/>
<reference evidence="2 3" key="1">
    <citation type="submission" date="2019-12" db="EMBL/GenBank/DDBJ databases">
        <title>Genomic-based taxomic classification of the family Erythrobacteraceae.</title>
        <authorList>
            <person name="Xu L."/>
        </authorList>
    </citation>
    <scope>NUCLEOTIDE SEQUENCE [LARGE SCALE GENOMIC DNA]</scope>
    <source>
        <strain evidence="2 3">S36</strain>
    </source>
</reference>
<evidence type="ECO:0008006" key="4">
    <source>
        <dbReference type="Google" id="ProtNLM"/>
    </source>
</evidence>
<evidence type="ECO:0000313" key="2">
    <source>
        <dbReference type="EMBL" id="MXO98396.1"/>
    </source>
</evidence>
<evidence type="ECO:0000313" key="3">
    <source>
        <dbReference type="Proteomes" id="UP000469430"/>
    </source>
</evidence>
<sequence length="167" mass="17442">MLRITTLSLAMSCLLLAGCGSENTQTIRTEDGDVTQTVSQNGGTTTIKTTGPDGEVMELQTNTGSAVKLPNGYTLYPGASVISNSTMDHGVEEGTMVVMQSRDTPEKISAFYRKQAEAIGIRIVSEARANETVMLAGEGNDGAIFSVNATPDAQGGTVAYLMVGKQG</sequence>
<dbReference type="Proteomes" id="UP000469430">
    <property type="component" value="Unassembled WGS sequence"/>
</dbReference>
<protein>
    <recommendedName>
        <fullName evidence="4">Lipoprotein</fullName>
    </recommendedName>
</protein>
<accession>A0A6I4TR43</accession>
<evidence type="ECO:0000256" key="1">
    <source>
        <dbReference type="SAM" id="SignalP"/>
    </source>
</evidence>
<keyword evidence="3" id="KW-1185">Reference proteome</keyword>
<dbReference type="RefSeq" id="WP_161390044.1">
    <property type="nucleotide sequence ID" value="NZ_JBHSCP010000001.1"/>
</dbReference>
<keyword evidence="1" id="KW-0732">Signal</keyword>
<name>A0A6I4TR43_9SPHN</name>
<organism evidence="2 3">
    <name type="scientific">Croceibacterium xixiisoli</name>
    <dbReference type="NCBI Taxonomy" id="1476466"/>
    <lineage>
        <taxon>Bacteria</taxon>
        <taxon>Pseudomonadati</taxon>
        <taxon>Pseudomonadota</taxon>
        <taxon>Alphaproteobacteria</taxon>
        <taxon>Sphingomonadales</taxon>
        <taxon>Erythrobacteraceae</taxon>
        <taxon>Croceibacterium</taxon>
    </lineage>
</organism>